<feature type="transmembrane region" description="Helical" evidence="2">
    <location>
        <begin position="20"/>
        <end position="39"/>
    </location>
</feature>
<keyword evidence="1 3" id="KW-0808">Transferase</keyword>
<comment type="caution">
    <text evidence="3">The sequence shown here is derived from an EMBL/GenBank/DDBJ whole genome shotgun (WGS) entry which is preliminary data.</text>
</comment>
<feature type="transmembrane region" description="Helical" evidence="2">
    <location>
        <begin position="280"/>
        <end position="301"/>
    </location>
</feature>
<dbReference type="GO" id="GO:0009234">
    <property type="term" value="P:menaquinone biosynthetic process"/>
    <property type="evidence" value="ECO:0007669"/>
    <property type="project" value="TreeGrafter"/>
</dbReference>
<keyword evidence="2" id="KW-1133">Transmembrane helix</keyword>
<feature type="transmembrane region" description="Helical" evidence="2">
    <location>
        <begin position="224"/>
        <end position="244"/>
    </location>
</feature>
<keyword evidence="2" id="KW-0472">Membrane</keyword>
<accession>A0A7C4Q2J5</accession>
<evidence type="ECO:0000256" key="1">
    <source>
        <dbReference type="ARBA" id="ARBA00022679"/>
    </source>
</evidence>
<dbReference type="PANTHER" id="PTHR13929">
    <property type="entry name" value="1,4-DIHYDROXY-2-NAPHTHOATE OCTAPRENYLTRANSFERASE"/>
    <property type="match status" value="1"/>
</dbReference>
<gene>
    <name evidence="3" type="ORF">ENT17_07080</name>
</gene>
<keyword evidence="2" id="KW-0812">Transmembrane</keyword>
<reference evidence="3" key="1">
    <citation type="journal article" date="2020" name="mSystems">
        <title>Genome- and Community-Level Interaction Insights into Carbon Utilization and Element Cycling Functions of Hydrothermarchaeota in Hydrothermal Sediment.</title>
        <authorList>
            <person name="Zhou Z."/>
            <person name="Liu Y."/>
            <person name="Xu W."/>
            <person name="Pan J."/>
            <person name="Luo Z.H."/>
            <person name="Li M."/>
        </authorList>
    </citation>
    <scope>NUCLEOTIDE SEQUENCE [LARGE SCALE GENOMIC DNA]</scope>
    <source>
        <strain evidence="3">SpSt-556</strain>
    </source>
</reference>
<feature type="transmembrane region" description="Helical" evidence="2">
    <location>
        <begin position="45"/>
        <end position="68"/>
    </location>
</feature>
<feature type="transmembrane region" description="Helical" evidence="2">
    <location>
        <begin position="182"/>
        <end position="203"/>
    </location>
</feature>
<protein>
    <submittedName>
        <fullName evidence="3">Prenyltransferase</fullName>
    </submittedName>
</protein>
<evidence type="ECO:0000313" key="3">
    <source>
        <dbReference type="EMBL" id="HGS87368.1"/>
    </source>
</evidence>
<dbReference type="PANTHER" id="PTHR13929:SF0">
    <property type="entry name" value="UBIA PRENYLTRANSFERASE DOMAIN-CONTAINING PROTEIN 1"/>
    <property type="match status" value="1"/>
</dbReference>
<dbReference type="EMBL" id="DSXR01000074">
    <property type="protein sequence ID" value="HGS87368.1"/>
    <property type="molecule type" value="Genomic_DNA"/>
</dbReference>
<dbReference type="GO" id="GO:0042371">
    <property type="term" value="P:vitamin K biosynthetic process"/>
    <property type="evidence" value="ECO:0007669"/>
    <property type="project" value="TreeGrafter"/>
</dbReference>
<feature type="transmembrane region" description="Helical" evidence="2">
    <location>
        <begin position="95"/>
        <end position="116"/>
    </location>
</feature>
<evidence type="ECO:0000256" key="2">
    <source>
        <dbReference type="SAM" id="Phobius"/>
    </source>
</evidence>
<dbReference type="PROSITE" id="PS51257">
    <property type="entry name" value="PROKAR_LIPOPROTEIN"/>
    <property type="match status" value="1"/>
</dbReference>
<sequence>MQKNIRKVLGEFIRTSQPLALLAGALLYACGVGVLVYLGESVDWTVYWFGQAVVTLLQLSSVYLKAYYDLVPESSPRSATDNGRMEDWKPISRNVYLLAAVTTLTMGAMTTFVLYSRGVLQPASLLFLGISWLFAFFYGVPPLRLVYSGYGELISAIFLTTLVPGFGYVLQRGELIPIMGLFNFPLLALFLALTLATSLETYFSEIKAGRQNMMIRLGWQRGMNLHNFLIGLAFLLVGISPLAGLAWSLTWPRLLVLPVGIFQIWQMWQIGNGAKPNWRLLRLTAAASFGLLLYLQFFSLWTG</sequence>
<organism evidence="3">
    <name type="scientific">Bellilinea caldifistulae</name>
    <dbReference type="NCBI Taxonomy" id="360411"/>
    <lineage>
        <taxon>Bacteria</taxon>
        <taxon>Bacillati</taxon>
        <taxon>Chloroflexota</taxon>
        <taxon>Anaerolineae</taxon>
        <taxon>Anaerolineales</taxon>
        <taxon>Anaerolineaceae</taxon>
        <taxon>Bellilinea</taxon>
    </lineage>
</organism>
<dbReference type="AlphaFoldDB" id="A0A7C4Q2J5"/>
<proteinExistence type="predicted"/>
<feature type="transmembrane region" description="Helical" evidence="2">
    <location>
        <begin position="122"/>
        <end position="141"/>
    </location>
</feature>
<feature type="transmembrane region" description="Helical" evidence="2">
    <location>
        <begin position="153"/>
        <end position="170"/>
    </location>
</feature>
<dbReference type="InterPro" id="IPR026046">
    <property type="entry name" value="UBIAD1"/>
</dbReference>
<name>A0A7C4Q2J5_9CHLR</name>
<dbReference type="CDD" id="cd13962">
    <property type="entry name" value="PT_UbiA_UBIAD1"/>
    <property type="match status" value="1"/>
</dbReference>
<dbReference type="GO" id="GO:0004659">
    <property type="term" value="F:prenyltransferase activity"/>
    <property type="evidence" value="ECO:0007669"/>
    <property type="project" value="InterPro"/>
</dbReference>